<name>A0A0K8UX67_BACLA</name>
<evidence type="ECO:0000256" key="1">
    <source>
        <dbReference type="ARBA" id="ARBA00004141"/>
    </source>
</evidence>
<reference evidence="11" key="1">
    <citation type="submission" date="2015-06" db="EMBL/GenBank/DDBJ databases">
        <authorList>
            <person name="Hoefler B.C."/>
            <person name="Straight P.D."/>
        </authorList>
    </citation>
    <scope>NUCLEOTIDE SEQUENCE</scope>
</reference>
<dbReference type="InterPro" id="IPR018108">
    <property type="entry name" value="MCP_transmembrane"/>
</dbReference>
<evidence type="ECO:0000256" key="10">
    <source>
        <dbReference type="SAM" id="MobiDB-lite"/>
    </source>
</evidence>
<keyword evidence="6" id="KW-1133">Transmembrane helix</keyword>
<dbReference type="EMBL" id="GDHF01021072">
    <property type="protein sequence ID" value="JAI31242.1"/>
    <property type="molecule type" value="Transcribed_RNA"/>
</dbReference>
<evidence type="ECO:0000256" key="4">
    <source>
        <dbReference type="ARBA" id="ARBA00022692"/>
    </source>
</evidence>
<dbReference type="PANTHER" id="PTHR45618">
    <property type="entry name" value="MITOCHONDRIAL DICARBOXYLATE CARRIER-RELATED"/>
    <property type="match status" value="1"/>
</dbReference>
<accession>A0A0K8UX67</accession>
<comment type="similarity">
    <text evidence="2 9">Belongs to the mitochondrial carrier (TC 2.A.29) family.</text>
</comment>
<dbReference type="InterPro" id="IPR023395">
    <property type="entry name" value="MCP_dom_sf"/>
</dbReference>
<keyword evidence="3 9" id="KW-0813">Transport</keyword>
<keyword evidence="5" id="KW-0677">Repeat</keyword>
<comment type="subcellular location">
    <subcellularLocation>
        <location evidence="1">Membrane</location>
        <topology evidence="1">Multi-pass membrane protein</topology>
    </subcellularLocation>
</comment>
<dbReference type="Pfam" id="PF00153">
    <property type="entry name" value="Mito_carr"/>
    <property type="match status" value="1"/>
</dbReference>
<evidence type="ECO:0000256" key="5">
    <source>
        <dbReference type="ARBA" id="ARBA00022737"/>
    </source>
</evidence>
<dbReference type="PROSITE" id="PS50920">
    <property type="entry name" value="SOLCAR"/>
    <property type="match status" value="1"/>
</dbReference>
<evidence type="ECO:0000256" key="7">
    <source>
        <dbReference type="ARBA" id="ARBA00023136"/>
    </source>
</evidence>
<keyword evidence="4 8" id="KW-0812">Transmembrane</keyword>
<dbReference type="Gene3D" id="1.50.40.10">
    <property type="entry name" value="Mitochondrial carrier domain"/>
    <property type="match status" value="1"/>
</dbReference>
<feature type="compositionally biased region" description="Pro residues" evidence="10">
    <location>
        <begin position="14"/>
        <end position="23"/>
    </location>
</feature>
<protein>
    <submittedName>
        <fullName evidence="11">Mitochondrial uncoupling protein 4</fullName>
    </submittedName>
</protein>
<dbReference type="OrthoDB" id="756301at2759"/>
<organism evidence="11">
    <name type="scientific">Bactrocera latifrons</name>
    <name type="common">Malaysian fruit fly</name>
    <name type="synonym">Chaetodacus latifrons</name>
    <dbReference type="NCBI Taxonomy" id="174628"/>
    <lineage>
        <taxon>Eukaryota</taxon>
        <taxon>Metazoa</taxon>
        <taxon>Ecdysozoa</taxon>
        <taxon>Arthropoda</taxon>
        <taxon>Hexapoda</taxon>
        <taxon>Insecta</taxon>
        <taxon>Pterygota</taxon>
        <taxon>Neoptera</taxon>
        <taxon>Endopterygota</taxon>
        <taxon>Diptera</taxon>
        <taxon>Brachycera</taxon>
        <taxon>Muscomorpha</taxon>
        <taxon>Tephritoidea</taxon>
        <taxon>Tephritidae</taxon>
        <taxon>Bactrocera</taxon>
        <taxon>Bactrocera</taxon>
    </lineage>
</organism>
<sequence>MQSQTQNNSAGEPSSPPPAPPAGPATRNQLRPVKYDYADSFACTYVVSVVAASVAELTTYPLDLTKTRLQIQGEAAANSLKTDLGVKQKYRGMLATAFGIVREEGTMKLWQGVTPALYRHVVYSGVRICSYDFLRRKLGNDENGIITLPLWKSALCGVSAGGGGP</sequence>
<evidence type="ECO:0000256" key="9">
    <source>
        <dbReference type="RuleBase" id="RU000488"/>
    </source>
</evidence>
<evidence type="ECO:0000256" key="3">
    <source>
        <dbReference type="ARBA" id="ARBA00022448"/>
    </source>
</evidence>
<proteinExistence type="inferred from homology"/>
<feature type="region of interest" description="Disordered" evidence="10">
    <location>
        <begin position="1"/>
        <end position="28"/>
    </location>
</feature>
<evidence type="ECO:0000256" key="8">
    <source>
        <dbReference type="PROSITE-ProRule" id="PRU00282"/>
    </source>
</evidence>
<evidence type="ECO:0000256" key="2">
    <source>
        <dbReference type="ARBA" id="ARBA00006375"/>
    </source>
</evidence>
<dbReference type="GO" id="GO:0016020">
    <property type="term" value="C:membrane"/>
    <property type="evidence" value="ECO:0007669"/>
    <property type="project" value="UniProtKB-SubCell"/>
</dbReference>
<keyword evidence="7 8" id="KW-0472">Membrane</keyword>
<evidence type="ECO:0000256" key="6">
    <source>
        <dbReference type="ARBA" id="ARBA00022989"/>
    </source>
</evidence>
<dbReference type="AlphaFoldDB" id="A0A0K8UX67"/>
<gene>
    <name evidence="11" type="primary">SLC25A27_6</name>
    <name evidence="11" type="ORF">c0_g1_i6</name>
</gene>
<evidence type="ECO:0000313" key="11">
    <source>
        <dbReference type="EMBL" id="JAI31242.1"/>
    </source>
</evidence>
<feature type="repeat" description="Solcar" evidence="8">
    <location>
        <begin position="39"/>
        <end position="137"/>
    </location>
</feature>
<dbReference type="SUPFAM" id="SSF103506">
    <property type="entry name" value="Mitochondrial carrier"/>
    <property type="match status" value="1"/>
</dbReference>
<dbReference type="InterPro" id="IPR050391">
    <property type="entry name" value="Mito_Metabolite_Transporter"/>
</dbReference>